<protein>
    <submittedName>
        <fullName evidence="1">Uncharacterized protein</fullName>
    </submittedName>
</protein>
<name>A0A8H7Y2W7_PSICU</name>
<dbReference type="AlphaFoldDB" id="A0A8H7Y2W7"/>
<proteinExistence type="predicted"/>
<gene>
    <name evidence="1" type="ORF">JR316_003905</name>
</gene>
<organism evidence="1">
    <name type="scientific">Psilocybe cubensis</name>
    <name type="common">Psychedelic mushroom</name>
    <name type="synonym">Stropharia cubensis</name>
    <dbReference type="NCBI Taxonomy" id="181762"/>
    <lineage>
        <taxon>Eukaryota</taxon>
        <taxon>Fungi</taxon>
        <taxon>Dikarya</taxon>
        <taxon>Basidiomycota</taxon>
        <taxon>Agaricomycotina</taxon>
        <taxon>Agaricomycetes</taxon>
        <taxon>Agaricomycetidae</taxon>
        <taxon>Agaricales</taxon>
        <taxon>Agaricineae</taxon>
        <taxon>Strophariaceae</taxon>
        <taxon>Psilocybe</taxon>
    </lineage>
</organism>
<sequence length="127" mass="15541">MKEDIKQNHAYRPWESPQWKEMLSRCTALEMFLFKTPLPLEPEDSYLLKPTVERILGEWELKSLPRLLKFYLFQGHDEDSYIEDYYWEGSNELIWRTLEDNKWTQDQNERWEMHLLTLIFGPKKEGL</sequence>
<dbReference type="EMBL" id="JAFIQS010000003">
    <property type="protein sequence ID" value="KAG5171817.1"/>
    <property type="molecule type" value="Genomic_DNA"/>
</dbReference>
<accession>A0A8H7Y2W7</accession>
<reference evidence="1" key="1">
    <citation type="submission" date="2021-02" db="EMBL/GenBank/DDBJ databases">
        <title>Psilocybe cubensis genome.</title>
        <authorList>
            <person name="Mckernan K.J."/>
            <person name="Crawford S."/>
            <person name="Trippe A."/>
            <person name="Kane L.T."/>
            <person name="Mclaughlin S."/>
        </authorList>
    </citation>
    <scope>NUCLEOTIDE SEQUENCE [LARGE SCALE GENOMIC DNA]</scope>
    <source>
        <strain evidence="1">MGC-MH-2018</strain>
    </source>
</reference>
<comment type="caution">
    <text evidence="1">The sequence shown here is derived from an EMBL/GenBank/DDBJ whole genome shotgun (WGS) entry which is preliminary data.</text>
</comment>
<evidence type="ECO:0000313" key="1">
    <source>
        <dbReference type="EMBL" id="KAG5171817.1"/>
    </source>
</evidence>